<keyword evidence="4 11" id="KW-0240">DNA-directed RNA polymerase</keyword>
<dbReference type="GO" id="GO:0005737">
    <property type="term" value="C:cytoplasm"/>
    <property type="evidence" value="ECO:0007669"/>
    <property type="project" value="UniProtKB-ARBA"/>
</dbReference>
<feature type="region of interest" description="Alpha N-terminal domain (alpha-NTD)" evidence="11">
    <location>
        <begin position="1"/>
        <end position="238"/>
    </location>
</feature>
<keyword evidence="7 11" id="KW-0804">Transcription</keyword>
<dbReference type="HAMAP" id="MF_00059">
    <property type="entry name" value="RNApol_bact_RpoA"/>
    <property type="match status" value="1"/>
</dbReference>
<dbReference type="SMART" id="SM00662">
    <property type="entry name" value="RPOLD"/>
    <property type="match status" value="1"/>
</dbReference>
<proteinExistence type="inferred from homology"/>
<keyword evidence="5 11" id="KW-0808">Transferase</keyword>
<dbReference type="InterPro" id="IPR011260">
    <property type="entry name" value="RNAP_asu_C"/>
</dbReference>
<evidence type="ECO:0000313" key="14">
    <source>
        <dbReference type="Proteomes" id="UP000231056"/>
    </source>
</evidence>
<evidence type="ECO:0000259" key="12">
    <source>
        <dbReference type="SMART" id="SM00662"/>
    </source>
</evidence>
<sequence length="323" mass="36313">MLLNFIHGNFLIIVFSIMLKPMFTVKVVEKYQDYGSFIYEPLHTSFGNTIGNAFRRTLLSSLPGYAITNVKFKHASHFFTTISGVKESVLDIVLNLKQVRFESEEDGPFDVKISAKGKRKIFAKDLEGNIKVVNGDLYLGEITDAKGVLEMEGIVRKGYGYQSEEEIEEVTGYVRIDGSFSPVTRVNFKVEEARVGSKTDFERLLLEVWTDGSIDPEESIKQAGTILANHFSAIISIEELTDEDKKALIEASKLDTNPKAYETIIDELNLPSRVINALLRENIETVADLVERGYEDLVNLKGVGKKSIDLIEEELKKMDVSLK</sequence>
<dbReference type="InterPro" id="IPR036643">
    <property type="entry name" value="RNApol_insert_sf"/>
</dbReference>
<dbReference type="GO" id="GO:0006351">
    <property type="term" value="P:DNA-templated transcription"/>
    <property type="evidence" value="ECO:0007669"/>
    <property type="project" value="UniProtKB-UniRule"/>
</dbReference>
<dbReference type="SUPFAM" id="SSF56553">
    <property type="entry name" value="Insert subdomain of RNA polymerase alpha subunit"/>
    <property type="match status" value="1"/>
</dbReference>
<dbReference type="SUPFAM" id="SSF55257">
    <property type="entry name" value="RBP11-like subunits of RNA polymerase"/>
    <property type="match status" value="1"/>
</dbReference>
<evidence type="ECO:0000256" key="1">
    <source>
        <dbReference type="ARBA" id="ARBA00007123"/>
    </source>
</evidence>
<dbReference type="Proteomes" id="UP000231056">
    <property type="component" value="Unassembled WGS sequence"/>
</dbReference>
<dbReference type="GO" id="GO:0000428">
    <property type="term" value="C:DNA-directed RNA polymerase complex"/>
    <property type="evidence" value="ECO:0007669"/>
    <property type="project" value="UniProtKB-KW"/>
</dbReference>
<keyword evidence="6 11" id="KW-0548">Nucleotidyltransferase</keyword>
<dbReference type="NCBIfam" id="NF003519">
    <property type="entry name" value="PRK05182.2-5"/>
    <property type="match status" value="1"/>
</dbReference>
<evidence type="ECO:0000256" key="10">
    <source>
        <dbReference type="ARBA" id="ARBA00048552"/>
    </source>
</evidence>
<evidence type="ECO:0000313" key="13">
    <source>
        <dbReference type="EMBL" id="PIQ73321.1"/>
    </source>
</evidence>
<dbReference type="EC" id="2.7.7.6" evidence="2 11"/>
<dbReference type="AlphaFoldDB" id="A0A2M6ITQ9"/>
<dbReference type="InterPro" id="IPR011773">
    <property type="entry name" value="DNA-dir_RpoA"/>
</dbReference>
<accession>A0A2M6ITQ9</accession>
<evidence type="ECO:0000256" key="2">
    <source>
        <dbReference type="ARBA" id="ARBA00012418"/>
    </source>
</evidence>
<feature type="domain" description="DNA-directed RNA polymerase RpoA/D/Rpb3-type" evidence="12">
    <location>
        <begin position="34"/>
        <end position="237"/>
    </location>
</feature>
<evidence type="ECO:0000256" key="5">
    <source>
        <dbReference type="ARBA" id="ARBA00022679"/>
    </source>
</evidence>
<evidence type="ECO:0000256" key="7">
    <source>
        <dbReference type="ARBA" id="ARBA00023163"/>
    </source>
</evidence>
<dbReference type="InterPro" id="IPR011263">
    <property type="entry name" value="DNA-dir_RNA_pol_RpoA/D/Rpb3"/>
</dbReference>
<protein>
    <recommendedName>
        <fullName evidence="3 11">DNA-directed RNA polymerase subunit alpha</fullName>
        <shortName evidence="11">RNAP subunit alpha</shortName>
        <ecNumber evidence="2 11">2.7.7.6</ecNumber>
    </recommendedName>
    <alternativeName>
        <fullName evidence="9 11">RNA polymerase subunit alpha</fullName>
    </alternativeName>
    <alternativeName>
        <fullName evidence="8 11">Transcriptase subunit alpha</fullName>
    </alternativeName>
</protein>
<evidence type="ECO:0000256" key="9">
    <source>
        <dbReference type="ARBA" id="ARBA00033070"/>
    </source>
</evidence>
<organism evidence="13 14">
    <name type="scientific">Candidatus Roizmanbacteria bacterium CG11_big_fil_rev_8_21_14_0_20_36_8</name>
    <dbReference type="NCBI Taxonomy" id="1974856"/>
    <lineage>
        <taxon>Bacteria</taxon>
        <taxon>Candidatus Roizmaniibacteriota</taxon>
    </lineage>
</organism>
<comment type="function">
    <text evidence="11">DNA-dependent RNA polymerase catalyzes the transcription of DNA into RNA using the four ribonucleoside triphosphates as substrates.</text>
</comment>
<dbReference type="GO" id="GO:0003677">
    <property type="term" value="F:DNA binding"/>
    <property type="evidence" value="ECO:0007669"/>
    <property type="project" value="UniProtKB-UniRule"/>
</dbReference>
<comment type="domain">
    <text evidence="11">The N-terminal domain is essential for RNAP assembly and basal transcription, whereas the C-terminal domain is involved in interaction with transcriptional regulators and with upstream promoter elements.</text>
</comment>
<dbReference type="Pfam" id="PF03118">
    <property type="entry name" value="RNA_pol_A_CTD"/>
    <property type="match status" value="1"/>
</dbReference>
<comment type="similarity">
    <text evidence="1 11">Belongs to the RNA polymerase alpha chain family.</text>
</comment>
<gene>
    <name evidence="11" type="primary">rpoA</name>
    <name evidence="13" type="ORF">COV58_03145</name>
</gene>
<reference evidence="13 14" key="1">
    <citation type="submission" date="2017-09" db="EMBL/GenBank/DDBJ databases">
        <title>Depth-based differentiation of microbial function through sediment-hosted aquifers and enrichment of novel symbionts in the deep terrestrial subsurface.</title>
        <authorList>
            <person name="Probst A.J."/>
            <person name="Ladd B."/>
            <person name="Jarett J.K."/>
            <person name="Geller-Mcgrath D.E."/>
            <person name="Sieber C.M."/>
            <person name="Emerson J.B."/>
            <person name="Anantharaman K."/>
            <person name="Thomas B.C."/>
            <person name="Malmstrom R."/>
            <person name="Stieglmeier M."/>
            <person name="Klingl A."/>
            <person name="Woyke T."/>
            <person name="Ryan C.M."/>
            <person name="Banfield J.F."/>
        </authorList>
    </citation>
    <scope>NUCLEOTIDE SEQUENCE [LARGE SCALE GENOMIC DNA]</scope>
    <source>
        <strain evidence="13">CG11_big_fil_rev_8_21_14_0_20_36_8</strain>
    </source>
</reference>
<comment type="subunit">
    <text evidence="11">Homodimer. The RNAP catalytic core consists of 2 alpha, 1 beta, 1 beta' and 1 omega subunit. When a sigma factor is associated with the core the holoenzyme is formed, which can initiate transcription.</text>
</comment>
<name>A0A2M6ITQ9_9BACT</name>
<dbReference type="InterPro" id="IPR036603">
    <property type="entry name" value="RBP11-like"/>
</dbReference>
<dbReference type="CDD" id="cd06928">
    <property type="entry name" value="RNAP_alpha_NTD"/>
    <property type="match status" value="1"/>
</dbReference>
<dbReference type="SUPFAM" id="SSF47789">
    <property type="entry name" value="C-terminal domain of RNA polymerase alpha subunit"/>
    <property type="match status" value="1"/>
</dbReference>
<evidence type="ECO:0000256" key="4">
    <source>
        <dbReference type="ARBA" id="ARBA00022478"/>
    </source>
</evidence>
<evidence type="ECO:0000256" key="8">
    <source>
        <dbReference type="ARBA" id="ARBA00032524"/>
    </source>
</evidence>
<dbReference type="NCBIfam" id="TIGR02027">
    <property type="entry name" value="rpoA"/>
    <property type="match status" value="1"/>
</dbReference>
<dbReference type="GO" id="GO:0003899">
    <property type="term" value="F:DNA-directed RNA polymerase activity"/>
    <property type="evidence" value="ECO:0007669"/>
    <property type="project" value="UniProtKB-UniRule"/>
</dbReference>
<dbReference type="Gene3D" id="1.10.150.20">
    <property type="entry name" value="5' to 3' exonuclease, C-terminal subdomain"/>
    <property type="match status" value="1"/>
</dbReference>
<evidence type="ECO:0000256" key="11">
    <source>
        <dbReference type="HAMAP-Rule" id="MF_00059"/>
    </source>
</evidence>
<evidence type="ECO:0000256" key="6">
    <source>
        <dbReference type="ARBA" id="ARBA00022695"/>
    </source>
</evidence>
<dbReference type="Gene3D" id="3.30.1360.10">
    <property type="entry name" value="RNA polymerase, RBP11-like subunit"/>
    <property type="match status" value="1"/>
</dbReference>
<dbReference type="EMBL" id="PCVM01000072">
    <property type="protein sequence ID" value="PIQ73321.1"/>
    <property type="molecule type" value="Genomic_DNA"/>
</dbReference>
<feature type="region of interest" description="Alpha C-terminal domain (alpha-CTD)" evidence="11">
    <location>
        <begin position="254"/>
        <end position="323"/>
    </location>
</feature>
<dbReference type="Pfam" id="PF01193">
    <property type="entry name" value="RNA_pol_L"/>
    <property type="match status" value="1"/>
</dbReference>
<comment type="caution">
    <text evidence="13">The sequence shown here is derived from an EMBL/GenBank/DDBJ whole genome shotgun (WGS) entry which is preliminary data.</text>
</comment>
<dbReference type="Gene3D" id="2.170.120.12">
    <property type="entry name" value="DNA-directed RNA polymerase, insert domain"/>
    <property type="match status" value="1"/>
</dbReference>
<evidence type="ECO:0000256" key="3">
    <source>
        <dbReference type="ARBA" id="ARBA00015972"/>
    </source>
</evidence>
<dbReference type="Pfam" id="PF01000">
    <property type="entry name" value="RNA_pol_A_bac"/>
    <property type="match status" value="1"/>
</dbReference>
<dbReference type="InterPro" id="IPR011262">
    <property type="entry name" value="DNA-dir_RNA_pol_insert"/>
</dbReference>
<dbReference type="GO" id="GO:0046983">
    <property type="term" value="F:protein dimerization activity"/>
    <property type="evidence" value="ECO:0007669"/>
    <property type="project" value="InterPro"/>
</dbReference>
<comment type="catalytic activity">
    <reaction evidence="10 11">
        <text>RNA(n) + a ribonucleoside 5'-triphosphate = RNA(n+1) + diphosphate</text>
        <dbReference type="Rhea" id="RHEA:21248"/>
        <dbReference type="Rhea" id="RHEA-COMP:14527"/>
        <dbReference type="Rhea" id="RHEA-COMP:17342"/>
        <dbReference type="ChEBI" id="CHEBI:33019"/>
        <dbReference type="ChEBI" id="CHEBI:61557"/>
        <dbReference type="ChEBI" id="CHEBI:140395"/>
        <dbReference type="EC" id="2.7.7.6"/>
    </reaction>
</comment>